<dbReference type="PROSITE" id="PS00893">
    <property type="entry name" value="NUDIX_BOX"/>
    <property type="match status" value="1"/>
</dbReference>
<dbReference type="InterPro" id="IPR015797">
    <property type="entry name" value="NUDIX_hydrolase-like_dom_sf"/>
</dbReference>
<dbReference type="SUPFAM" id="SSF55811">
    <property type="entry name" value="Nudix"/>
    <property type="match status" value="1"/>
</dbReference>
<dbReference type="EMBL" id="JAERRF010000007">
    <property type="protein sequence ID" value="MBL1097934.1"/>
    <property type="molecule type" value="Genomic_DNA"/>
</dbReference>
<dbReference type="PROSITE" id="PS51462">
    <property type="entry name" value="NUDIX"/>
    <property type="match status" value="1"/>
</dbReference>
<dbReference type="Pfam" id="PF00293">
    <property type="entry name" value="NUDIX"/>
    <property type="match status" value="1"/>
</dbReference>
<evidence type="ECO:0000313" key="5">
    <source>
        <dbReference type="EMBL" id="MBL1097934.1"/>
    </source>
</evidence>
<organism evidence="5 6">
    <name type="scientific">Streptomyces coffeae</name>
    <dbReference type="NCBI Taxonomy" id="621382"/>
    <lineage>
        <taxon>Bacteria</taxon>
        <taxon>Bacillati</taxon>
        <taxon>Actinomycetota</taxon>
        <taxon>Actinomycetes</taxon>
        <taxon>Kitasatosporales</taxon>
        <taxon>Streptomycetaceae</taxon>
        <taxon>Streptomyces</taxon>
    </lineage>
</organism>
<evidence type="ECO:0000256" key="1">
    <source>
        <dbReference type="ARBA" id="ARBA00001946"/>
    </source>
</evidence>
<keyword evidence="3" id="KW-0460">Magnesium</keyword>
<comment type="cofactor">
    <cofactor evidence="1">
        <name>Mg(2+)</name>
        <dbReference type="ChEBI" id="CHEBI:18420"/>
    </cofactor>
</comment>
<evidence type="ECO:0000313" key="6">
    <source>
        <dbReference type="Proteomes" id="UP000634229"/>
    </source>
</evidence>
<evidence type="ECO:0000256" key="2">
    <source>
        <dbReference type="ARBA" id="ARBA00022801"/>
    </source>
</evidence>
<dbReference type="InterPro" id="IPR020084">
    <property type="entry name" value="NUDIX_hydrolase_CS"/>
</dbReference>
<gene>
    <name evidence="5" type="ORF">JK363_14875</name>
</gene>
<proteinExistence type="predicted"/>
<dbReference type="Gene3D" id="3.90.79.10">
    <property type="entry name" value="Nucleoside Triphosphate Pyrophosphohydrolase"/>
    <property type="match status" value="1"/>
</dbReference>
<protein>
    <submittedName>
        <fullName evidence="5">NUDIX domain-containing protein</fullName>
    </submittedName>
</protein>
<sequence length="157" mass="17202">MTAPQIRYSARALLLDEDGKLLLFSSVDEGGTFWYPVGGGIKDGESPEAALRREVEEETGFTELAIGPQIWYRQAVASWGGNTYDCRERIYLCRVPHFTIDTSGFSQGEIDTVTGHRWWTLDELDATADRLVPADLAPRLRAVLTDGAPAGPEAVGS</sequence>
<dbReference type="RefSeq" id="WP_201875343.1">
    <property type="nucleotide sequence ID" value="NZ_JAERRF010000007.1"/>
</dbReference>
<dbReference type="CDD" id="cd04685">
    <property type="entry name" value="NUDIX_Hydrolase"/>
    <property type="match status" value="1"/>
</dbReference>
<dbReference type="PANTHER" id="PTHR43046:SF12">
    <property type="entry name" value="GDP-MANNOSE MANNOSYL HYDROLASE"/>
    <property type="match status" value="1"/>
</dbReference>
<comment type="caution">
    <text evidence="5">The sequence shown here is derived from an EMBL/GenBank/DDBJ whole genome shotgun (WGS) entry which is preliminary data.</text>
</comment>
<accession>A0ABS1NDB4</accession>
<dbReference type="Proteomes" id="UP000634229">
    <property type="component" value="Unassembled WGS sequence"/>
</dbReference>
<evidence type="ECO:0000256" key="3">
    <source>
        <dbReference type="ARBA" id="ARBA00022842"/>
    </source>
</evidence>
<dbReference type="InterPro" id="IPR000086">
    <property type="entry name" value="NUDIX_hydrolase_dom"/>
</dbReference>
<dbReference type="PANTHER" id="PTHR43046">
    <property type="entry name" value="GDP-MANNOSE MANNOSYL HYDROLASE"/>
    <property type="match status" value="1"/>
</dbReference>
<evidence type="ECO:0000259" key="4">
    <source>
        <dbReference type="PROSITE" id="PS51462"/>
    </source>
</evidence>
<keyword evidence="2" id="KW-0378">Hydrolase</keyword>
<reference evidence="5 6" key="1">
    <citation type="submission" date="2021-01" db="EMBL/GenBank/DDBJ databases">
        <title>WGS of actinomycetes isolated from Thailand.</title>
        <authorList>
            <person name="Thawai C."/>
        </authorList>
    </citation>
    <scope>NUCLEOTIDE SEQUENCE [LARGE SCALE GENOMIC DNA]</scope>
    <source>
        <strain evidence="5 6">CA1R205</strain>
    </source>
</reference>
<name>A0ABS1NDB4_9ACTN</name>
<feature type="domain" description="Nudix hydrolase" evidence="4">
    <location>
        <begin position="5"/>
        <end position="144"/>
    </location>
</feature>
<keyword evidence="6" id="KW-1185">Reference proteome</keyword>